<sequence>MEYEFIHDAITGNAKAQFSLEHQIIGPWLETEIGDNTEKLTELLTALEQVSSGKTQELLITGREYSVILSQDDIQVQVNALLNGECQLPEELQSDELQFDALDSSACGIEDFRSILLSWAKFTKG</sequence>
<proteinExistence type="inferred from homology"/>
<name>A0ABQ6GQ73_9GAMM</name>
<evidence type="ECO:0000313" key="3">
    <source>
        <dbReference type="Proteomes" id="UP001157186"/>
    </source>
</evidence>
<evidence type="ECO:0000256" key="1">
    <source>
        <dbReference type="ARBA" id="ARBA00005367"/>
    </source>
</evidence>
<dbReference type="RefSeq" id="WP_284243652.1">
    <property type="nucleotide sequence ID" value="NZ_BSST01000001.1"/>
</dbReference>
<organism evidence="2 3">
    <name type="scientific">Thalassotalea insulae</name>
    <dbReference type="NCBI Taxonomy" id="2056778"/>
    <lineage>
        <taxon>Bacteria</taxon>
        <taxon>Pseudomonadati</taxon>
        <taxon>Pseudomonadota</taxon>
        <taxon>Gammaproteobacteria</taxon>
        <taxon>Alteromonadales</taxon>
        <taxon>Colwelliaceae</taxon>
        <taxon>Thalassotalea</taxon>
    </lineage>
</organism>
<dbReference type="PIRSF" id="PIRSF006287">
    <property type="entry name" value="UCP006287"/>
    <property type="match status" value="1"/>
</dbReference>
<protein>
    <submittedName>
        <fullName evidence="2">UPF0231 protein</fullName>
    </submittedName>
</protein>
<reference evidence="2 3" key="1">
    <citation type="submission" date="2023-03" db="EMBL/GenBank/DDBJ databases">
        <title>Draft genome sequence of Thalassotalea insulae KCTC 62186T.</title>
        <authorList>
            <person name="Sawabe T."/>
        </authorList>
    </citation>
    <scope>NUCLEOTIDE SEQUENCE [LARGE SCALE GENOMIC DNA]</scope>
    <source>
        <strain evidence="2 3">KCTC 62186</strain>
    </source>
</reference>
<comment type="caution">
    <text evidence="2">The sequence shown here is derived from an EMBL/GenBank/DDBJ whole genome shotgun (WGS) entry which is preliminary data.</text>
</comment>
<dbReference type="EMBL" id="BSST01000001">
    <property type="protein sequence ID" value="GLX77759.1"/>
    <property type="molecule type" value="Genomic_DNA"/>
</dbReference>
<dbReference type="Proteomes" id="UP001157186">
    <property type="component" value="Unassembled WGS sequence"/>
</dbReference>
<dbReference type="Pfam" id="PF06062">
    <property type="entry name" value="UPF0231"/>
    <property type="match status" value="1"/>
</dbReference>
<gene>
    <name evidence="2" type="ORF">tinsulaeT_10990</name>
</gene>
<dbReference type="InterPro" id="IPR008249">
    <property type="entry name" value="UPF0231"/>
</dbReference>
<keyword evidence="3" id="KW-1185">Reference proteome</keyword>
<accession>A0ABQ6GQ73</accession>
<evidence type="ECO:0000313" key="2">
    <source>
        <dbReference type="EMBL" id="GLX77759.1"/>
    </source>
</evidence>
<comment type="similarity">
    <text evidence="1">Belongs to the UPF0231 family.</text>
</comment>